<dbReference type="OrthoDB" id="3171351at2759"/>
<organism evidence="1 2">
    <name type="scientific">Paraglomus brasilianum</name>
    <dbReference type="NCBI Taxonomy" id="144538"/>
    <lineage>
        <taxon>Eukaryota</taxon>
        <taxon>Fungi</taxon>
        <taxon>Fungi incertae sedis</taxon>
        <taxon>Mucoromycota</taxon>
        <taxon>Glomeromycotina</taxon>
        <taxon>Glomeromycetes</taxon>
        <taxon>Paraglomerales</taxon>
        <taxon>Paraglomeraceae</taxon>
        <taxon>Paraglomus</taxon>
    </lineage>
</organism>
<gene>
    <name evidence="1" type="ORF">PBRASI_LOCUS11386</name>
</gene>
<keyword evidence="2" id="KW-1185">Reference proteome</keyword>
<dbReference type="Proteomes" id="UP000789739">
    <property type="component" value="Unassembled WGS sequence"/>
</dbReference>
<sequence length="317" mass="36768">ELEARQDSIKKYTVYGGMTQKEMTAWWKIYSCHLPNFDDNQKREIEDATGCIPLLLHFLVINQTSDPDDAISELVKCKETSTIFEHLARYTKDIEVKGLQKEFLDVVYGCLLNRQMLYLSRNHYDNRYLYIDSQGFGHVSSGFARDAIIHYLRESARDYFLSEAWRNIFIQIKDNASMLGFAVEQACLSYISCHGLPGGEYKPDQTLIFDGTALPELSMACSCTFYVPKIYNFRAIDSLIVSIDYNNREAHFIPIQVTIAERHSDSVTKFFSLWEALIEPLCDFTKHVTFYWITQNEQWGPLTVNEARKSLRNNTYV</sequence>
<feature type="non-terminal residue" evidence="1">
    <location>
        <position position="317"/>
    </location>
</feature>
<feature type="non-terminal residue" evidence="1">
    <location>
        <position position="1"/>
    </location>
</feature>
<reference evidence="1" key="1">
    <citation type="submission" date="2021-06" db="EMBL/GenBank/DDBJ databases">
        <authorList>
            <person name="Kallberg Y."/>
            <person name="Tangrot J."/>
            <person name="Rosling A."/>
        </authorList>
    </citation>
    <scope>NUCLEOTIDE SEQUENCE</scope>
    <source>
        <strain evidence="1">BR232B</strain>
    </source>
</reference>
<comment type="caution">
    <text evidence="1">The sequence shown here is derived from an EMBL/GenBank/DDBJ whole genome shotgun (WGS) entry which is preliminary data.</text>
</comment>
<proteinExistence type="predicted"/>
<evidence type="ECO:0000313" key="1">
    <source>
        <dbReference type="EMBL" id="CAG8672673.1"/>
    </source>
</evidence>
<name>A0A9N9HBV7_9GLOM</name>
<dbReference type="EMBL" id="CAJVPI010005224">
    <property type="protein sequence ID" value="CAG8672673.1"/>
    <property type="molecule type" value="Genomic_DNA"/>
</dbReference>
<accession>A0A9N9HBV7</accession>
<dbReference type="AlphaFoldDB" id="A0A9N9HBV7"/>
<protein>
    <submittedName>
        <fullName evidence="1">2155_t:CDS:1</fullName>
    </submittedName>
</protein>
<evidence type="ECO:0000313" key="2">
    <source>
        <dbReference type="Proteomes" id="UP000789739"/>
    </source>
</evidence>